<dbReference type="InterPro" id="IPR017871">
    <property type="entry name" value="ABC_transporter-like_CS"/>
</dbReference>
<dbReference type="InterPro" id="IPR050319">
    <property type="entry name" value="ABC_transp_ATP-bind"/>
</dbReference>
<keyword evidence="7" id="KW-1185">Reference proteome</keyword>
<dbReference type="InterPro" id="IPR003593">
    <property type="entry name" value="AAA+_ATPase"/>
</dbReference>
<evidence type="ECO:0000256" key="1">
    <source>
        <dbReference type="ARBA" id="ARBA00005417"/>
    </source>
</evidence>
<reference evidence="7" key="1">
    <citation type="submission" date="2017-02" db="EMBL/GenBank/DDBJ databases">
        <authorList>
            <person name="Dridi B."/>
        </authorList>
    </citation>
    <scope>NUCLEOTIDE SEQUENCE [LARGE SCALE GENOMIC DNA]</scope>
    <source>
        <strain evidence="7">EB411</strain>
    </source>
</reference>
<dbReference type="SUPFAM" id="SSF52540">
    <property type="entry name" value="P-loop containing nucleoside triphosphate hydrolases"/>
    <property type="match status" value="1"/>
</dbReference>
<dbReference type="GO" id="GO:0055085">
    <property type="term" value="P:transmembrane transport"/>
    <property type="evidence" value="ECO:0007669"/>
    <property type="project" value="UniProtKB-ARBA"/>
</dbReference>
<keyword evidence="3" id="KW-0547">Nucleotide-binding</keyword>
<proteinExistence type="inferred from homology"/>
<protein>
    <submittedName>
        <fullName evidence="6">Dipeptide transport ATP-binding protein DppF (TC 3.A.1.5.2)</fullName>
    </submittedName>
</protein>
<accession>A0A1R4JT00</accession>
<evidence type="ECO:0000313" key="7">
    <source>
        <dbReference type="Proteomes" id="UP000196778"/>
    </source>
</evidence>
<dbReference type="EMBL" id="FUKR01000053">
    <property type="protein sequence ID" value="SJN35147.1"/>
    <property type="molecule type" value="Genomic_DNA"/>
</dbReference>
<evidence type="ECO:0000256" key="2">
    <source>
        <dbReference type="ARBA" id="ARBA00022448"/>
    </source>
</evidence>
<evidence type="ECO:0000259" key="5">
    <source>
        <dbReference type="PROSITE" id="PS50893"/>
    </source>
</evidence>
<name>A0A1R4JT00_9MICO</name>
<dbReference type="PANTHER" id="PTHR43776:SF7">
    <property type="entry name" value="D,D-DIPEPTIDE TRANSPORT ATP-BINDING PROTEIN DDPF-RELATED"/>
    <property type="match status" value="1"/>
</dbReference>
<dbReference type="SMART" id="SM00382">
    <property type="entry name" value="AAA"/>
    <property type="match status" value="1"/>
</dbReference>
<feature type="domain" description="ABC transporter" evidence="5">
    <location>
        <begin position="6"/>
        <end position="243"/>
    </location>
</feature>
<dbReference type="Gene3D" id="3.40.50.300">
    <property type="entry name" value="P-loop containing nucleotide triphosphate hydrolases"/>
    <property type="match status" value="1"/>
</dbReference>
<dbReference type="PANTHER" id="PTHR43776">
    <property type="entry name" value="TRANSPORT ATP-BINDING PROTEIN"/>
    <property type="match status" value="1"/>
</dbReference>
<dbReference type="RefSeq" id="WP_087137421.1">
    <property type="nucleotide sequence ID" value="NZ_FUKR01000053.1"/>
</dbReference>
<keyword evidence="2" id="KW-0813">Transport</keyword>
<organism evidence="6 7">
    <name type="scientific">Mycetocola reblochoni REB411</name>
    <dbReference type="NCBI Taxonomy" id="1255698"/>
    <lineage>
        <taxon>Bacteria</taxon>
        <taxon>Bacillati</taxon>
        <taxon>Actinomycetota</taxon>
        <taxon>Actinomycetes</taxon>
        <taxon>Micrococcales</taxon>
        <taxon>Microbacteriaceae</taxon>
        <taxon>Mycetocola</taxon>
    </lineage>
</organism>
<dbReference type="CDD" id="cd03257">
    <property type="entry name" value="ABC_NikE_OppD_transporters"/>
    <property type="match status" value="1"/>
</dbReference>
<comment type="similarity">
    <text evidence="1">Belongs to the ABC transporter superfamily.</text>
</comment>
<dbReference type="GO" id="GO:0016887">
    <property type="term" value="F:ATP hydrolysis activity"/>
    <property type="evidence" value="ECO:0007669"/>
    <property type="project" value="InterPro"/>
</dbReference>
<dbReference type="PROSITE" id="PS50893">
    <property type="entry name" value="ABC_TRANSPORTER_2"/>
    <property type="match status" value="1"/>
</dbReference>
<keyword evidence="4 6" id="KW-0067">ATP-binding</keyword>
<evidence type="ECO:0000256" key="4">
    <source>
        <dbReference type="ARBA" id="ARBA00022840"/>
    </source>
</evidence>
<sequence>MTEELLTATELSRVHHGRGGRQRVALHPLSVALRRGESTAVVGGSGSGKSSLVRLLLGLDTPSTGTVTTGDGLPVTDRRWLRRTGVVLQDPATSLDPRMRVGRIVAEPLRGFRIRGDHDAAARSMLDRLGLPGDAADRYPHEFSGGQRQRIAIARALVHEPEVLVADEPLSALDVTVRARILTLLRELVAERGLTLLLVSHDLGIVQRVSERVLVLDDGRLVEDGTAQQVLSSPRSAAARRLVDAAPRLG</sequence>
<dbReference type="InterPro" id="IPR003439">
    <property type="entry name" value="ABC_transporter-like_ATP-bd"/>
</dbReference>
<dbReference type="AlphaFoldDB" id="A0A1R4JT00"/>
<dbReference type="InterPro" id="IPR027417">
    <property type="entry name" value="P-loop_NTPase"/>
</dbReference>
<dbReference type="Proteomes" id="UP000196778">
    <property type="component" value="Unassembled WGS sequence"/>
</dbReference>
<evidence type="ECO:0000313" key="6">
    <source>
        <dbReference type="EMBL" id="SJN35147.1"/>
    </source>
</evidence>
<dbReference type="Pfam" id="PF00005">
    <property type="entry name" value="ABC_tran"/>
    <property type="match status" value="1"/>
</dbReference>
<evidence type="ECO:0000256" key="3">
    <source>
        <dbReference type="ARBA" id="ARBA00022741"/>
    </source>
</evidence>
<gene>
    <name evidence="6" type="ORF">FM119_09260</name>
</gene>
<dbReference type="PROSITE" id="PS00211">
    <property type="entry name" value="ABC_TRANSPORTER_1"/>
    <property type="match status" value="1"/>
</dbReference>
<dbReference type="OrthoDB" id="8481147at2"/>
<dbReference type="GO" id="GO:0005524">
    <property type="term" value="F:ATP binding"/>
    <property type="evidence" value="ECO:0007669"/>
    <property type="project" value="UniProtKB-KW"/>
</dbReference>